<dbReference type="GO" id="GO:0032541">
    <property type="term" value="C:cortical endoplasmic reticulum"/>
    <property type="evidence" value="ECO:0007669"/>
    <property type="project" value="TreeGrafter"/>
</dbReference>
<evidence type="ECO:0000256" key="8">
    <source>
        <dbReference type="ARBA" id="ARBA00022723"/>
    </source>
</evidence>
<dbReference type="Pfam" id="PF00650">
    <property type="entry name" value="CRAL_TRIO"/>
    <property type="match status" value="1"/>
</dbReference>
<dbReference type="FunFam" id="3.40.525.10:FF:000017">
    <property type="entry name" value="Phosphatidylinositol transfer protein sfh5"/>
    <property type="match status" value="1"/>
</dbReference>
<accession>A0A8H2W671</accession>
<dbReference type="GO" id="GO:0005829">
    <property type="term" value="C:cytosol"/>
    <property type="evidence" value="ECO:0007669"/>
    <property type="project" value="TreeGrafter"/>
</dbReference>
<evidence type="ECO:0000256" key="16">
    <source>
        <dbReference type="RuleBase" id="RU367059"/>
    </source>
</evidence>
<comment type="catalytic activity">
    <reaction evidence="14">
        <text>a 1,2-diacyl-sn-glycero-3-phospho-(1D-myo-inositol)(in) = a 1,2-diacyl-sn-glycero-3-phospho-(1D-myo-inositol)(out)</text>
        <dbReference type="Rhea" id="RHEA:38691"/>
        <dbReference type="ChEBI" id="CHEBI:57880"/>
    </reaction>
    <physiologicalReaction direction="left-to-right" evidence="14">
        <dbReference type="Rhea" id="RHEA:38692"/>
    </physiologicalReaction>
</comment>
<evidence type="ECO:0000256" key="1">
    <source>
        <dbReference type="ARBA" id="ARBA00001970"/>
    </source>
</evidence>
<keyword evidence="10 16" id="KW-0492">Microsome</keyword>
<dbReference type="InterPro" id="IPR036273">
    <property type="entry name" value="CRAL/TRIO_N_dom_sf"/>
</dbReference>
<keyword evidence="7" id="KW-0349">Heme</keyword>
<dbReference type="AlphaFoldDB" id="A0A8H2W671"/>
<dbReference type="PANTHER" id="PTHR47669:SF1">
    <property type="entry name" value="PHOSPHATIDYLINOSITOL TRANSFER PROTEIN SFH5"/>
    <property type="match status" value="1"/>
</dbReference>
<evidence type="ECO:0000313" key="20">
    <source>
        <dbReference type="Proteomes" id="UP000624404"/>
    </source>
</evidence>
<comment type="function">
    <text evidence="15">Non-classical phosphatidylinositol (PtdIns) transfer protein (PITP), which exhibits PtdIns-binding/transfer activity in the absence of detectable PtdCho-binding/transfer activity. Regulates PtdIns(4,5)P2 homeostasis at the plasma membrane. Heme-binding protein that may play a role in organic oxidant-induced stress responses.</text>
</comment>
<feature type="domain" description="CRAL-TRIO" evidence="18">
    <location>
        <begin position="268"/>
        <end position="395"/>
    </location>
</feature>
<dbReference type="Pfam" id="PF03765">
    <property type="entry name" value="CRAL_TRIO_N"/>
    <property type="match status" value="1"/>
</dbReference>
<dbReference type="GO" id="GO:0046872">
    <property type="term" value="F:metal ion binding"/>
    <property type="evidence" value="ECO:0007669"/>
    <property type="project" value="UniProtKB-KW"/>
</dbReference>
<dbReference type="InterPro" id="IPR042938">
    <property type="entry name" value="Sfh5"/>
</dbReference>
<dbReference type="GO" id="GO:0005789">
    <property type="term" value="C:endoplasmic reticulum membrane"/>
    <property type="evidence" value="ECO:0007669"/>
    <property type="project" value="UniProtKB-SubCell"/>
</dbReference>
<comment type="subcellular location">
    <subcellularLocation>
        <location evidence="16">Cytoplasm</location>
    </subcellularLocation>
    <subcellularLocation>
        <location evidence="2 16">Endoplasmic reticulum membrane</location>
        <topology evidence="2 16">Peripheral membrane protein</topology>
    </subcellularLocation>
    <subcellularLocation>
        <location evidence="16">Microsome membrane</location>
        <topology evidence="16">Peripheral membrane protein</topology>
    </subcellularLocation>
</comment>
<feature type="compositionally biased region" description="Basic and acidic residues" evidence="17">
    <location>
        <begin position="83"/>
        <end position="109"/>
    </location>
</feature>
<dbReference type="SUPFAM" id="SSF52087">
    <property type="entry name" value="CRAL/TRIO domain"/>
    <property type="match status" value="1"/>
</dbReference>
<evidence type="ECO:0000256" key="4">
    <source>
        <dbReference type="ARBA" id="ARBA00018320"/>
    </source>
</evidence>
<evidence type="ECO:0000256" key="7">
    <source>
        <dbReference type="ARBA" id="ARBA00022617"/>
    </source>
</evidence>
<keyword evidence="8" id="KW-0479">Metal-binding</keyword>
<keyword evidence="12 16" id="KW-0445">Lipid transport</keyword>
<dbReference type="Gene3D" id="3.40.525.10">
    <property type="entry name" value="CRAL-TRIO lipid binding domain"/>
    <property type="match status" value="1"/>
</dbReference>
<organism evidence="19 20">
    <name type="scientific">Sclerotinia trifoliorum</name>
    <dbReference type="NCBI Taxonomy" id="28548"/>
    <lineage>
        <taxon>Eukaryota</taxon>
        <taxon>Fungi</taxon>
        <taxon>Dikarya</taxon>
        <taxon>Ascomycota</taxon>
        <taxon>Pezizomycotina</taxon>
        <taxon>Leotiomycetes</taxon>
        <taxon>Helotiales</taxon>
        <taxon>Sclerotiniaceae</taxon>
        <taxon>Sclerotinia</taxon>
    </lineage>
</organism>
<evidence type="ECO:0000256" key="11">
    <source>
        <dbReference type="ARBA" id="ARBA00023004"/>
    </source>
</evidence>
<keyword evidence="5 16" id="KW-0813">Transport</keyword>
<dbReference type="SMART" id="SM00516">
    <property type="entry name" value="SEC14"/>
    <property type="match status" value="1"/>
</dbReference>
<keyword evidence="11" id="KW-0408">Iron</keyword>
<evidence type="ECO:0000256" key="10">
    <source>
        <dbReference type="ARBA" id="ARBA00022848"/>
    </source>
</evidence>
<keyword evidence="20" id="KW-1185">Reference proteome</keyword>
<feature type="compositionally biased region" description="Polar residues" evidence="17">
    <location>
        <begin position="119"/>
        <end position="129"/>
    </location>
</feature>
<evidence type="ECO:0000256" key="15">
    <source>
        <dbReference type="ARBA" id="ARBA00024180"/>
    </source>
</evidence>
<dbReference type="Proteomes" id="UP000624404">
    <property type="component" value="Unassembled WGS sequence"/>
</dbReference>
<gene>
    <name evidence="19" type="ORF">SCLTRI_LOCUS9965</name>
</gene>
<dbReference type="InterPro" id="IPR011074">
    <property type="entry name" value="CRAL/TRIO_N_dom"/>
</dbReference>
<dbReference type="GO" id="GO:0008526">
    <property type="term" value="F:phosphatidylinositol transfer activity"/>
    <property type="evidence" value="ECO:0007669"/>
    <property type="project" value="UniProtKB-UniRule"/>
</dbReference>
<evidence type="ECO:0000256" key="3">
    <source>
        <dbReference type="ARBA" id="ARBA00006667"/>
    </source>
</evidence>
<evidence type="ECO:0000256" key="17">
    <source>
        <dbReference type="SAM" id="MobiDB-lite"/>
    </source>
</evidence>
<dbReference type="InterPro" id="IPR036865">
    <property type="entry name" value="CRAL-TRIO_dom_sf"/>
</dbReference>
<comment type="cofactor">
    <cofactor evidence="1">
        <name>heme b</name>
        <dbReference type="ChEBI" id="CHEBI:60344"/>
    </cofactor>
</comment>
<protein>
    <recommendedName>
        <fullName evidence="4 16">Phosphatidylinositol transfer protein SFH5</fullName>
        <shortName evidence="16">PITP SFH5</shortName>
    </recommendedName>
</protein>
<dbReference type="OrthoDB" id="75724at2759"/>
<dbReference type="GO" id="GO:0005886">
    <property type="term" value="C:plasma membrane"/>
    <property type="evidence" value="ECO:0007669"/>
    <property type="project" value="TreeGrafter"/>
</dbReference>
<evidence type="ECO:0000259" key="18">
    <source>
        <dbReference type="PROSITE" id="PS50191"/>
    </source>
</evidence>
<evidence type="ECO:0000256" key="12">
    <source>
        <dbReference type="ARBA" id="ARBA00023055"/>
    </source>
</evidence>
<evidence type="ECO:0000256" key="5">
    <source>
        <dbReference type="ARBA" id="ARBA00022448"/>
    </source>
</evidence>
<sequence>MSAEVDTNIAKANVPEEVVEAKATTTVMEPEPLTVEDLKPTTIESTPVKVEDQTSNEQIALEEPKPITTELSATKSVPTEPATEQHQETAVKLESVKEADAEAAARVESTEDAGVEKALSTSQPSVSFDKTTKTHDGSPLSKFFSELPEVLKVAGHNEMWGIILDPSEDHVQTSIVLEKFLRANTKDVTKAEAQLIEALKWRKTMQPQKVLEDTEFDRAKFGKLGYVTSYPTSEGGKEVITWNIYGAVKDIKKTFSDVPEFLSWRAALMELSIRELDLASATEKIPENGPDPYRMIQVHDYLNVSFLRMDPSIRAASKETIQTFSMAYPELLKEKFFVNVPMVMGWVFTAMKIFLSADTIKKFHPLSYGSNLGAEIPGIAEKLPKEYGGKGEDLESGLTVKYSGGDVSKSE</sequence>
<evidence type="ECO:0000256" key="14">
    <source>
        <dbReference type="ARBA" id="ARBA00024146"/>
    </source>
</evidence>
<evidence type="ECO:0000256" key="9">
    <source>
        <dbReference type="ARBA" id="ARBA00022824"/>
    </source>
</evidence>
<comment type="similarity">
    <text evidence="3 16">Belongs to the SFH5 family.</text>
</comment>
<dbReference type="EMBL" id="CAJHIA010000036">
    <property type="protein sequence ID" value="CAD6453550.1"/>
    <property type="molecule type" value="Genomic_DNA"/>
</dbReference>
<dbReference type="GO" id="GO:0043001">
    <property type="term" value="P:Golgi to plasma membrane protein transport"/>
    <property type="evidence" value="ECO:0007669"/>
    <property type="project" value="TreeGrafter"/>
</dbReference>
<proteinExistence type="inferred from homology"/>
<reference evidence="19" key="1">
    <citation type="submission" date="2020-10" db="EMBL/GenBank/DDBJ databases">
        <authorList>
            <person name="Kusch S."/>
        </authorList>
    </citation>
    <scope>NUCLEOTIDE SEQUENCE</scope>
    <source>
        <strain evidence="19">SwB9</strain>
    </source>
</reference>
<name>A0A8H2W671_9HELO</name>
<dbReference type="SUPFAM" id="SSF46938">
    <property type="entry name" value="CRAL/TRIO N-terminal domain"/>
    <property type="match status" value="1"/>
</dbReference>
<evidence type="ECO:0000256" key="13">
    <source>
        <dbReference type="ARBA" id="ARBA00023136"/>
    </source>
</evidence>
<evidence type="ECO:0000256" key="2">
    <source>
        <dbReference type="ARBA" id="ARBA00004406"/>
    </source>
</evidence>
<dbReference type="GO" id="GO:0017157">
    <property type="term" value="P:regulation of exocytosis"/>
    <property type="evidence" value="ECO:0007669"/>
    <property type="project" value="TreeGrafter"/>
</dbReference>
<dbReference type="PANTHER" id="PTHR47669">
    <property type="entry name" value="PHOSPHATIDYLINOSITOL TRANSFER PROTEIN SFH5"/>
    <property type="match status" value="1"/>
</dbReference>
<keyword evidence="6 16" id="KW-0963">Cytoplasm</keyword>
<dbReference type="InterPro" id="IPR001251">
    <property type="entry name" value="CRAL-TRIO_dom"/>
</dbReference>
<evidence type="ECO:0000256" key="6">
    <source>
        <dbReference type="ARBA" id="ARBA00022490"/>
    </source>
</evidence>
<keyword evidence="13 16" id="KW-0472">Membrane</keyword>
<comment type="caution">
    <text evidence="19">The sequence shown here is derived from an EMBL/GenBank/DDBJ whole genome shotgun (WGS) entry which is preliminary data.</text>
</comment>
<evidence type="ECO:0000313" key="19">
    <source>
        <dbReference type="EMBL" id="CAD6453550.1"/>
    </source>
</evidence>
<dbReference type="CDD" id="cd00170">
    <property type="entry name" value="SEC14"/>
    <property type="match status" value="1"/>
</dbReference>
<dbReference type="PROSITE" id="PS50191">
    <property type="entry name" value="CRAL_TRIO"/>
    <property type="match status" value="1"/>
</dbReference>
<feature type="region of interest" description="Disordered" evidence="17">
    <location>
        <begin position="37"/>
        <end position="134"/>
    </location>
</feature>
<keyword evidence="9 16" id="KW-0256">Endoplasmic reticulum</keyword>